<feature type="binding site" evidence="6">
    <location>
        <position position="61"/>
    </location>
    <ligand>
        <name>Zn(2+)</name>
        <dbReference type="ChEBI" id="CHEBI:29105"/>
        <label>1</label>
    </ligand>
</feature>
<comment type="cofactor">
    <cofactor evidence="6">
        <name>Zn(2+)</name>
        <dbReference type="ChEBI" id="CHEBI:29105"/>
    </cofactor>
    <text evidence="6">Binds 2 Zn(2+) ions per subunit.</text>
</comment>
<comment type="function">
    <text evidence="1 6">Catalyzes the reversible cyclization of carbamoyl aspartate to dihydroorotate.</text>
</comment>
<dbReference type="HAMAP" id="MF_00220_B">
    <property type="entry name" value="PyrC_classI_B"/>
    <property type="match status" value="1"/>
</dbReference>
<comment type="pathway">
    <text evidence="6">Pyrimidine metabolism; UMP biosynthesis via de novo pathway; (S)-dihydroorotate from bicarbonate: step 3/3.</text>
</comment>
<keyword evidence="3 6" id="KW-0479">Metal-binding</keyword>
<evidence type="ECO:0000256" key="5">
    <source>
        <dbReference type="ARBA" id="ARBA00022975"/>
    </source>
</evidence>
<dbReference type="AlphaFoldDB" id="A0A6P1LGD3"/>
<dbReference type="EMBL" id="CP033512">
    <property type="protein sequence ID" value="QHG89461.1"/>
    <property type="molecule type" value="Genomic_DNA"/>
</dbReference>
<feature type="binding site" evidence="6">
    <location>
        <position position="152"/>
    </location>
    <ligand>
        <name>Zn(2+)</name>
        <dbReference type="ChEBI" id="CHEBI:29105"/>
        <label>1</label>
    </ligand>
</feature>
<feature type="binding site" evidence="6">
    <location>
        <position position="179"/>
    </location>
    <ligand>
        <name>Zn(2+)</name>
        <dbReference type="ChEBI" id="CHEBI:29105"/>
        <label>2</label>
    </ligand>
</feature>
<evidence type="ECO:0000256" key="1">
    <source>
        <dbReference type="ARBA" id="ARBA00002368"/>
    </source>
</evidence>
<dbReference type="InterPro" id="IPR011059">
    <property type="entry name" value="Metal-dep_hydrolase_composite"/>
</dbReference>
<accession>A0A6P1LGD3</accession>
<dbReference type="GO" id="GO:0008270">
    <property type="term" value="F:zinc ion binding"/>
    <property type="evidence" value="ECO:0007669"/>
    <property type="project" value="UniProtKB-UniRule"/>
</dbReference>
<dbReference type="KEGG" id="miw:EER00_00920"/>
<feature type="binding site" evidence="6">
    <location>
        <position position="152"/>
    </location>
    <ligand>
        <name>Zn(2+)</name>
        <dbReference type="ChEBI" id="CHEBI:29105"/>
        <label>2</label>
    </ligand>
</feature>
<feature type="binding site" evidence="6">
    <location>
        <begin position="323"/>
        <end position="324"/>
    </location>
    <ligand>
        <name>substrate</name>
    </ligand>
</feature>
<feature type="binding site" evidence="6">
    <location>
        <position position="309"/>
    </location>
    <ligand>
        <name>substrate</name>
    </ligand>
</feature>
<feature type="binding site" evidence="6">
    <location>
        <position position="95"/>
    </location>
    <ligand>
        <name>substrate</name>
    </ligand>
</feature>
<name>A0A6P1LGD3_MALIO</name>
<reference evidence="9" key="1">
    <citation type="submission" date="2018-11" db="EMBL/GenBank/DDBJ databases">
        <title>The first complete genome sequence of Mycoplasma iowae strain 695.</title>
        <authorList>
            <person name="Ghanem M."/>
            <person name="El-Gazzar M."/>
        </authorList>
    </citation>
    <scope>NUCLEOTIDE SEQUENCE [LARGE SCALE GENOMIC DNA]</scope>
    <source>
        <strain evidence="9">695</strain>
    </source>
</reference>
<evidence type="ECO:0000313" key="9">
    <source>
        <dbReference type="Proteomes" id="UP000464283"/>
    </source>
</evidence>
<dbReference type="NCBIfam" id="TIGR00857">
    <property type="entry name" value="pyrC_multi"/>
    <property type="match status" value="1"/>
</dbReference>
<feature type="binding site" evidence="6">
    <location>
        <position position="278"/>
    </location>
    <ligand>
        <name>substrate</name>
    </ligand>
</feature>
<dbReference type="UniPathway" id="UPA00070">
    <property type="reaction ID" value="UER00117"/>
</dbReference>
<gene>
    <name evidence="6" type="primary">pyrC</name>
    <name evidence="8" type="ORF">EER00_00920</name>
</gene>
<feature type="binding site" evidence="6">
    <location>
        <position position="63"/>
    </location>
    <ligand>
        <name>Zn(2+)</name>
        <dbReference type="ChEBI" id="CHEBI:29105"/>
        <label>1</label>
    </ligand>
</feature>
<dbReference type="PANTHER" id="PTHR43668">
    <property type="entry name" value="ALLANTOINASE"/>
    <property type="match status" value="1"/>
</dbReference>
<dbReference type="InterPro" id="IPR050138">
    <property type="entry name" value="DHOase/Allantoinase_Hydrolase"/>
</dbReference>
<dbReference type="RefSeq" id="WP_004024548.1">
    <property type="nucleotide sequence ID" value="NZ_AGFP01000002.1"/>
</dbReference>
<dbReference type="GO" id="GO:0004038">
    <property type="term" value="F:allantoinase activity"/>
    <property type="evidence" value="ECO:0007669"/>
    <property type="project" value="TreeGrafter"/>
</dbReference>
<dbReference type="GO" id="GO:0004151">
    <property type="term" value="F:dihydroorotase activity"/>
    <property type="evidence" value="ECO:0007669"/>
    <property type="project" value="UniProtKB-UniRule"/>
</dbReference>
<organism evidence="8 9">
    <name type="scientific">Malacoplasma iowae 695</name>
    <dbReference type="NCBI Taxonomy" id="1048830"/>
    <lineage>
        <taxon>Bacteria</taxon>
        <taxon>Bacillati</taxon>
        <taxon>Mycoplasmatota</taxon>
        <taxon>Mycoplasmoidales</taxon>
        <taxon>Mycoplasmoidaceae</taxon>
        <taxon>Malacoplasma</taxon>
    </lineage>
</organism>
<dbReference type="InterPro" id="IPR002195">
    <property type="entry name" value="Dihydroorotase_CS"/>
</dbReference>
<dbReference type="Gene3D" id="3.20.20.140">
    <property type="entry name" value="Metal-dependent hydrolases"/>
    <property type="match status" value="1"/>
</dbReference>
<dbReference type="PROSITE" id="PS00483">
    <property type="entry name" value="DIHYDROOROTASE_2"/>
    <property type="match status" value="1"/>
</dbReference>
<keyword evidence="5 6" id="KW-0665">Pyrimidine biosynthesis</keyword>
<evidence type="ECO:0000313" key="8">
    <source>
        <dbReference type="EMBL" id="QHG89461.1"/>
    </source>
</evidence>
<dbReference type="PANTHER" id="PTHR43668:SF2">
    <property type="entry name" value="ALLANTOINASE"/>
    <property type="match status" value="1"/>
</dbReference>
<dbReference type="GO" id="GO:0044205">
    <property type="term" value="P:'de novo' UMP biosynthetic process"/>
    <property type="evidence" value="ECO:0007669"/>
    <property type="project" value="UniProtKB-UniRule"/>
</dbReference>
<evidence type="ECO:0000259" key="7">
    <source>
        <dbReference type="Pfam" id="PF12890"/>
    </source>
</evidence>
<dbReference type="Proteomes" id="UP000464283">
    <property type="component" value="Chromosome"/>
</dbReference>
<feature type="domain" description="Dihydroorotase catalytic" evidence="7">
    <location>
        <begin position="52"/>
        <end position="238"/>
    </location>
</feature>
<protein>
    <recommendedName>
        <fullName evidence="6">Dihydroorotase</fullName>
        <shortName evidence="6">DHOase</shortName>
        <ecNumber evidence="6">3.5.2.3</ecNumber>
    </recommendedName>
</protein>
<dbReference type="Pfam" id="PF12890">
    <property type="entry name" value="DHOase"/>
    <property type="match status" value="1"/>
</dbReference>
<evidence type="ECO:0000256" key="4">
    <source>
        <dbReference type="ARBA" id="ARBA00022801"/>
    </source>
</evidence>
<dbReference type="OrthoDB" id="9765462at2"/>
<dbReference type="CDD" id="cd01317">
    <property type="entry name" value="DHOase_IIa"/>
    <property type="match status" value="1"/>
</dbReference>
<dbReference type="GeneID" id="96866742"/>
<comment type="similarity">
    <text evidence="2 6">Belongs to the metallo-dependent hydrolases superfamily. DHOase family. Class I DHOase subfamily.</text>
</comment>
<comment type="catalytic activity">
    <reaction evidence="6">
        <text>(S)-dihydroorotate + H2O = N-carbamoyl-L-aspartate + H(+)</text>
        <dbReference type="Rhea" id="RHEA:24296"/>
        <dbReference type="ChEBI" id="CHEBI:15377"/>
        <dbReference type="ChEBI" id="CHEBI:15378"/>
        <dbReference type="ChEBI" id="CHEBI:30864"/>
        <dbReference type="ChEBI" id="CHEBI:32814"/>
        <dbReference type="EC" id="3.5.2.3"/>
    </reaction>
</comment>
<dbReference type="GO" id="GO:0005737">
    <property type="term" value="C:cytoplasm"/>
    <property type="evidence" value="ECO:0007669"/>
    <property type="project" value="TreeGrafter"/>
</dbReference>
<feature type="binding site" evidence="6">
    <location>
        <position position="232"/>
    </location>
    <ligand>
        <name>Zn(2+)</name>
        <dbReference type="ChEBI" id="CHEBI:29105"/>
        <label>2</label>
    </ligand>
</feature>
<evidence type="ECO:0000256" key="6">
    <source>
        <dbReference type="HAMAP-Rule" id="MF_00220"/>
    </source>
</evidence>
<dbReference type="InterPro" id="IPR024403">
    <property type="entry name" value="DHOase_cat"/>
</dbReference>
<dbReference type="InterPro" id="IPR032466">
    <property type="entry name" value="Metal_Hydrolase"/>
</dbReference>
<feature type="binding site" evidence="6">
    <location>
        <position position="305"/>
    </location>
    <ligand>
        <name>Zn(2+)</name>
        <dbReference type="ChEBI" id="CHEBI:29105"/>
        <label>1</label>
    </ligand>
</feature>
<keyword evidence="6" id="KW-0862">Zinc</keyword>
<dbReference type="SUPFAM" id="SSF51338">
    <property type="entry name" value="Composite domain of metallo-dependent hydrolases"/>
    <property type="match status" value="1"/>
</dbReference>
<evidence type="ECO:0000256" key="3">
    <source>
        <dbReference type="ARBA" id="ARBA00022723"/>
    </source>
</evidence>
<dbReference type="EC" id="3.5.2.3" evidence="6"/>
<proteinExistence type="inferred from homology"/>
<feature type="binding site" evidence="6">
    <location>
        <begin position="63"/>
        <end position="65"/>
    </location>
    <ligand>
        <name>substrate</name>
    </ligand>
</feature>
<dbReference type="Gene3D" id="2.30.40.10">
    <property type="entry name" value="Urease, subunit C, domain 1"/>
    <property type="match status" value="1"/>
</dbReference>
<sequence>MTLIINSKLLINNKLVKKDILINKNKIIKISNKIDQNKYKQIKKIIDAKNNLTIPGLIDVHVHWREPGFTHKETIKNGSYSAAKGGFTTVMTMPNLNPVPHDLKSLNVQLDIIKKDSIIKAIPYGSISYNLEGNKLSDMTQIKDYVFAFSDDGKGIQNANLMYKAMLKAKSLNKPIVAHCEDETFINSGHINEGNISKKLNIKGMSFLSETVHIARDLVLAKETKCHYHICHVSSKHSLELIKDAKNKKIKVTCEVSPHHLISCDEDISSNNGNWKMNPPLRTKDDRYHLIKGIKNKTIDIIATDHAPHAENEKDVKIEEAAFGVIGSEFAFGLLYTKLVLTKILNLNQIVDLMTKNVSQIFKLKSGVLKEKHVADIAIVDLNKSEIITKEWISSNSKNTPYINEKIFGINMLTICDGKIVYCHQDFKNNIKSK</sequence>
<evidence type="ECO:0000256" key="2">
    <source>
        <dbReference type="ARBA" id="ARBA00010286"/>
    </source>
</evidence>
<feature type="active site" evidence="6">
    <location>
        <position position="305"/>
    </location>
</feature>
<dbReference type="InterPro" id="IPR004722">
    <property type="entry name" value="DHOase"/>
</dbReference>
<dbReference type="NCBIfam" id="NF006837">
    <property type="entry name" value="PRK09357.1-2"/>
    <property type="match status" value="1"/>
</dbReference>
<dbReference type="SUPFAM" id="SSF51556">
    <property type="entry name" value="Metallo-dependent hydrolases"/>
    <property type="match status" value="1"/>
</dbReference>
<keyword evidence="4 6" id="KW-0378">Hydrolase</keyword>
<dbReference type="GO" id="GO:0006145">
    <property type="term" value="P:purine nucleobase catabolic process"/>
    <property type="evidence" value="ECO:0007669"/>
    <property type="project" value="TreeGrafter"/>
</dbReference>